<evidence type="ECO:0000256" key="4">
    <source>
        <dbReference type="ARBA" id="ARBA00038858"/>
    </source>
</evidence>
<gene>
    <name evidence="7" type="ORF">ABID26_006908</name>
</gene>
<dbReference type="RefSeq" id="WP_354417881.1">
    <property type="nucleotide sequence ID" value="NZ_JBEPLM010000024.1"/>
</dbReference>
<evidence type="ECO:0000256" key="5">
    <source>
        <dbReference type="RuleBase" id="RU003513"/>
    </source>
</evidence>
<protein>
    <recommendedName>
        <fullName evidence="4">UDP-N-acetylglucosamine 2-epimerase (non-hydrolyzing)</fullName>
        <ecNumber evidence="4">5.1.3.14</ecNumber>
    </recommendedName>
</protein>
<proteinExistence type="inferred from homology"/>
<comment type="caution">
    <text evidence="7">The sequence shown here is derived from an EMBL/GenBank/DDBJ whole genome shotgun (WGS) entry which is preliminary data.</text>
</comment>
<dbReference type="InterPro" id="IPR029767">
    <property type="entry name" value="WecB-like"/>
</dbReference>
<dbReference type="PANTHER" id="PTHR43174">
    <property type="entry name" value="UDP-N-ACETYLGLUCOSAMINE 2-EPIMERASE"/>
    <property type="match status" value="1"/>
</dbReference>
<evidence type="ECO:0000259" key="6">
    <source>
        <dbReference type="Pfam" id="PF02350"/>
    </source>
</evidence>
<reference evidence="7 8" key="1">
    <citation type="submission" date="2024-06" db="EMBL/GenBank/DDBJ databases">
        <title>Genomic Encyclopedia of Type Strains, Phase IV (KMG-IV): sequencing the most valuable type-strain genomes for metagenomic binning, comparative biology and taxonomic classification.</title>
        <authorList>
            <person name="Goeker M."/>
        </authorList>
    </citation>
    <scope>NUCLEOTIDE SEQUENCE [LARGE SCALE GENOMIC DNA]</scope>
    <source>
        <strain evidence="7 8">DSM 29846</strain>
    </source>
</reference>
<dbReference type="Gene3D" id="3.40.50.2000">
    <property type="entry name" value="Glycogen Phosphorylase B"/>
    <property type="match status" value="2"/>
</dbReference>
<dbReference type="NCBIfam" id="TIGR00236">
    <property type="entry name" value="wecB"/>
    <property type="match status" value="1"/>
</dbReference>
<name>A0ABV2I4P8_9HYPH</name>
<dbReference type="InterPro" id="IPR003331">
    <property type="entry name" value="UDP_GlcNAc_Epimerase_2_dom"/>
</dbReference>
<dbReference type="Proteomes" id="UP001549036">
    <property type="component" value="Unassembled WGS sequence"/>
</dbReference>
<comment type="similarity">
    <text evidence="3 5">Belongs to the UDP-N-acetylglucosamine 2-epimerase family.</text>
</comment>
<dbReference type="EMBL" id="JBEPLM010000024">
    <property type="protein sequence ID" value="MET3597483.1"/>
    <property type="molecule type" value="Genomic_DNA"/>
</dbReference>
<dbReference type="PANTHER" id="PTHR43174:SF2">
    <property type="entry name" value="UDP-N-ACETYLGLUCOSAMINE 2-EPIMERASE"/>
    <property type="match status" value="1"/>
</dbReference>
<sequence length="404" mass="43899">MKRKILCTIGTRPEAIKMAPVIHALQADADFDCRVLATGQHRQMLDQVLSVFGITPDVDLDIMQPGQTLTGLTGRLLLRLEEVIATEKPDAILAQGDTTTVLAIALAAFYGRIPFGHVEAGLRTGNIANPFPEEMNRVVASHLTRWHFAPTQLAANRLLAEGYDGDSVHVTGNTVIDALYNVADRNLGTGLNLDPGRRLLLVTLHRRENFGEPLERICEALEQLMVNNPDLQMVLPVHHNPNVRQVVHGRFRDNERVVLCEPLDYAAFVGAMNRATLIMSDSGGVQEEAPALGKPVLVLRETTERPEAVTAGVTRLVGTQTEAIRSAAQELLDDPQAYAAMARRESPYGDGKAASRILAVLRRDLLSKISGDTLEELLFPKSASSTNLVCMSSGACVSSVPPTI</sequence>
<evidence type="ECO:0000256" key="2">
    <source>
        <dbReference type="ARBA" id="ARBA00036080"/>
    </source>
</evidence>
<feature type="domain" description="UDP-N-acetylglucosamine 2-epimerase" evidence="6">
    <location>
        <begin position="24"/>
        <end position="361"/>
    </location>
</feature>
<accession>A0ABV2I4P8</accession>
<dbReference type="EC" id="5.1.3.14" evidence="4"/>
<dbReference type="GO" id="GO:0008761">
    <property type="term" value="F:UDP-N-acetylglucosamine 2-epimerase activity"/>
    <property type="evidence" value="ECO:0007669"/>
    <property type="project" value="UniProtKB-EC"/>
</dbReference>
<evidence type="ECO:0000313" key="7">
    <source>
        <dbReference type="EMBL" id="MET3597483.1"/>
    </source>
</evidence>
<evidence type="ECO:0000313" key="8">
    <source>
        <dbReference type="Proteomes" id="UP001549036"/>
    </source>
</evidence>
<organism evidence="7 8">
    <name type="scientific">Mesorhizobium shonense</name>
    <dbReference type="NCBI Taxonomy" id="1209948"/>
    <lineage>
        <taxon>Bacteria</taxon>
        <taxon>Pseudomonadati</taxon>
        <taxon>Pseudomonadota</taxon>
        <taxon>Alphaproteobacteria</taxon>
        <taxon>Hyphomicrobiales</taxon>
        <taxon>Phyllobacteriaceae</taxon>
        <taxon>Mesorhizobium</taxon>
    </lineage>
</organism>
<evidence type="ECO:0000256" key="1">
    <source>
        <dbReference type="ARBA" id="ARBA00023235"/>
    </source>
</evidence>
<dbReference type="Pfam" id="PF02350">
    <property type="entry name" value="Epimerase_2"/>
    <property type="match status" value="1"/>
</dbReference>
<comment type="catalytic activity">
    <reaction evidence="2">
        <text>UDP-N-acetyl-alpha-D-glucosamine = UDP-N-acetyl-alpha-D-mannosamine</text>
        <dbReference type="Rhea" id="RHEA:17213"/>
        <dbReference type="ChEBI" id="CHEBI:57705"/>
        <dbReference type="ChEBI" id="CHEBI:68623"/>
        <dbReference type="EC" id="5.1.3.14"/>
    </reaction>
</comment>
<dbReference type="SUPFAM" id="SSF53756">
    <property type="entry name" value="UDP-Glycosyltransferase/glycogen phosphorylase"/>
    <property type="match status" value="1"/>
</dbReference>
<keyword evidence="1 5" id="KW-0413">Isomerase</keyword>
<evidence type="ECO:0000256" key="3">
    <source>
        <dbReference type="ARBA" id="ARBA00038209"/>
    </source>
</evidence>
<keyword evidence="8" id="KW-1185">Reference proteome</keyword>
<dbReference type="CDD" id="cd03786">
    <property type="entry name" value="GTB_UDP-GlcNAc_2-Epimerase"/>
    <property type="match status" value="1"/>
</dbReference>